<evidence type="ECO:0000256" key="4">
    <source>
        <dbReference type="ARBA" id="ARBA00022734"/>
    </source>
</evidence>
<dbReference type="InterPro" id="IPR016186">
    <property type="entry name" value="C-type_lectin-like/link_sf"/>
</dbReference>
<dbReference type="SUPFAM" id="SSF56436">
    <property type="entry name" value="C-type lectin-like"/>
    <property type="match status" value="1"/>
</dbReference>
<gene>
    <name evidence="7" type="ORF">MNOR_LOCUS32680</name>
</gene>
<evidence type="ECO:0000256" key="5">
    <source>
        <dbReference type="SAM" id="Phobius"/>
    </source>
</evidence>
<accession>A0AAV2S8Y6</accession>
<reference evidence="7 8" key="1">
    <citation type="submission" date="2024-05" db="EMBL/GenBank/DDBJ databases">
        <authorList>
            <person name="Wallberg A."/>
        </authorList>
    </citation>
    <scope>NUCLEOTIDE SEQUENCE [LARGE SCALE GENOMIC DNA]</scope>
</reference>
<dbReference type="CDD" id="cd00037">
    <property type="entry name" value="CLECT"/>
    <property type="match status" value="1"/>
</dbReference>
<keyword evidence="8" id="KW-1185">Reference proteome</keyword>
<proteinExistence type="predicted"/>
<sequence>LQCIIDPDILATIIMKFLPLAILLLVNIFTESFAACTTKSACSAKGGTCKKKQKNCDGLYVSISGGCSNNCKCCIPDCTTSTCPTSTCPTVTCPASTCPSGFTLINSQCLSFQTSSATWSNAQLACQRLGGRLAKAMDTSTLATYIKANYAGQKFWMGASDSHSEGEWLWTSGGSVDSGIWYSGEPNNSGAGGEDCMLWWGGSVTGYIDEGCSESFGYICEADLA</sequence>
<comment type="subcellular location">
    <subcellularLocation>
        <location evidence="1">Secreted</location>
    </subcellularLocation>
</comment>
<dbReference type="PANTHER" id="PTHR22799">
    <property type="entry name" value="TETRANECTIN-RELATED"/>
    <property type="match status" value="1"/>
</dbReference>
<keyword evidence="5" id="KW-0472">Membrane</keyword>
<evidence type="ECO:0000256" key="1">
    <source>
        <dbReference type="ARBA" id="ARBA00004613"/>
    </source>
</evidence>
<dbReference type="SMART" id="SM00034">
    <property type="entry name" value="CLECT"/>
    <property type="match status" value="1"/>
</dbReference>
<dbReference type="EMBL" id="CAXKWB010044994">
    <property type="protein sequence ID" value="CAL4161794.1"/>
    <property type="molecule type" value="Genomic_DNA"/>
</dbReference>
<dbReference type="AlphaFoldDB" id="A0AAV2S8Y6"/>
<dbReference type="PROSITE" id="PS50041">
    <property type="entry name" value="C_TYPE_LECTIN_2"/>
    <property type="match status" value="1"/>
</dbReference>
<organism evidence="7 8">
    <name type="scientific">Meganyctiphanes norvegica</name>
    <name type="common">Northern krill</name>
    <name type="synonym">Thysanopoda norvegica</name>
    <dbReference type="NCBI Taxonomy" id="48144"/>
    <lineage>
        <taxon>Eukaryota</taxon>
        <taxon>Metazoa</taxon>
        <taxon>Ecdysozoa</taxon>
        <taxon>Arthropoda</taxon>
        <taxon>Crustacea</taxon>
        <taxon>Multicrustacea</taxon>
        <taxon>Malacostraca</taxon>
        <taxon>Eumalacostraca</taxon>
        <taxon>Eucarida</taxon>
        <taxon>Euphausiacea</taxon>
        <taxon>Euphausiidae</taxon>
        <taxon>Meganyctiphanes</taxon>
    </lineage>
</organism>
<keyword evidence="5" id="KW-0812">Transmembrane</keyword>
<keyword evidence="2" id="KW-0964">Secreted</keyword>
<feature type="domain" description="C-type lectin" evidence="6">
    <location>
        <begin position="105"/>
        <end position="221"/>
    </location>
</feature>
<evidence type="ECO:0000259" key="6">
    <source>
        <dbReference type="PROSITE" id="PS50041"/>
    </source>
</evidence>
<name>A0AAV2S8Y6_MEGNR</name>
<dbReference type="GO" id="GO:0005615">
    <property type="term" value="C:extracellular space"/>
    <property type="evidence" value="ECO:0007669"/>
    <property type="project" value="TreeGrafter"/>
</dbReference>
<feature type="non-terminal residue" evidence="7">
    <location>
        <position position="1"/>
    </location>
</feature>
<evidence type="ECO:0000256" key="3">
    <source>
        <dbReference type="ARBA" id="ARBA00022729"/>
    </source>
</evidence>
<dbReference type="GO" id="GO:0008083">
    <property type="term" value="F:growth factor activity"/>
    <property type="evidence" value="ECO:0007669"/>
    <property type="project" value="TreeGrafter"/>
</dbReference>
<dbReference type="Gene3D" id="3.10.100.10">
    <property type="entry name" value="Mannose-Binding Protein A, subunit A"/>
    <property type="match status" value="1"/>
</dbReference>
<keyword evidence="5" id="KW-1133">Transmembrane helix</keyword>
<dbReference type="InterPro" id="IPR016187">
    <property type="entry name" value="CTDL_fold"/>
</dbReference>
<keyword evidence="4" id="KW-0430">Lectin</keyword>
<evidence type="ECO:0000313" key="8">
    <source>
        <dbReference type="Proteomes" id="UP001497623"/>
    </source>
</evidence>
<protein>
    <recommendedName>
        <fullName evidence="6">C-type lectin domain-containing protein</fullName>
    </recommendedName>
</protein>
<dbReference type="PANTHER" id="PTHR22799:SF1">
    <property type="entry name" value="C-TYPE LECTIN DOMAIN FAMILY 11 MEMBER A"/>
    <property type="match status" value="1"/>
</dbReference>
<keyword evidence="3" id="KW-0732">Signal</keyword>
<dbReference type="InterPro" id="IPR001304">
    <property type="entry name" value="C-type_lectin-like"/>
</dbReference>
<dbReference type="GO" id="GO:0030246">
    <property type="term" value="F:carbohydrate binding"/>
    <property type="evidence" value="ECO:0007669"/>
    <property type="project" value="UniProtKB-KW"/>
</dbReference>
<dbReference type="Pfam" id="PF00059">
    <property type="entry name" value="Lectin_C"/>
    <property type="match status" value="1"/>
</dbReference>
<dbReference type="Proteomes" id="UP001497623">
    <property type="component" value="Unassembled WGS sequence"/>
</dbReference>
<dbReference type="InterPro" id="IPR051663">
    <property type="entry name" value="CLec_Tetranectin-domain"/>
</dbReference>
<feature type="transmembrane region" description="Helical" evidence="5">
    <location>
        <begin position="9"/>
        <end position="29"/>
    </location>
</feature>
<evidence type="ECO:0000256" key="2">
    <source>
        <dbReference type="ARBA" id="ARBA00022525"/>
    </source>
</evidence>
<evidence type="ECO:0000313" key="7">
    <source>
        <dbReference type="EMBL" id="CAL4161794.1"/>
    </source>
</evidence>
<comment type="caution">
    <text evidence="7">The sequence shown here is derived from an EMBL/GenBank/DDBJ whole genome shotgun (WGS) entry which is preliminary data.</text>
</comment>